<dbReference type="GO" id="GO:0046983">
    <property type="term" value="F:protein dimerization activity"/>
    <property type="evidence" value="ECO:0007669"/>
    <property type="project" value="InterPro"/>
</dbReference>
<dbReference type="InterPro" id="IPR022689">
    <property type="entry name" value="Iron_dep_repressor"/>
</dbReference>
<dbReference type="SUPFAM" id="SSF50037">
    <property type="entry name" value="C-terminal domain of transcriptional repressors"/>
    <property type="match status" value="1"/>
</dbReference>
<dbReference type="SMART" id="SM00899">
    <property type="entry name" value="FeoA"/>
    <property type="match status" value="1"/>
</dbReference>
<gene>
    <name evidence="3" type="ORF">METZ01_LOCUS135986</name>
</gene>
<reference evidence="3" key="1">
    <citation type="submission" date="2018-05" db="EMBL/GenBank/DDBJ databases">
        <authorList>
            <person name="Lanie J.A."/>
            <person name="Ng W.-L."/>
            <person name="Kazmierczak K.M."/>
            <person name="Andrzejewski T.M."/>
            <person name="Davidsen T.M."/>
            <person name="Wayne K.J."/>
            <person name="Tettelin H."/>
            <person name="Glass J.I."/>
            <person name="Rusch D."/>
            <person name="Podicherti R."/>
            <person name="Tsui H.-C.T."/>
            <person name="Winkler M.E."/>
        </authorList>
    </citation>
    <scope>NUCLEOTIDE SEQUENCE</scope>
</reference>
<organism evidence="3">
    <name type="scientific">marine metagenome</name>
    <dbReference type="NCBI Taxonomy" id="408172"/>
    <lineage>
        <taxon>unclassified sequences</taxon>
        <taxon>metagenomes</taxon>
        <taxon>ecological metagenomes</taxon>
    </lineage>
</organism>
<dbReference type="InterPro" id="IPR008988">
    <property type="entry name" value="Transcriptional_repressor_C"/>
</dbReference>
<dbReference type="InterPro" id="IPR007167">
    <property type="entry name" value="Fe-transptr_FeoA-like"/>
</dbReference>
<dbReference type="PANTHER" id="PTHR33238">
    <property type="entry name" value="IRON (METAL) DEPENDENT REPRESSOR, DTXR FAMILY"/>
    <property type="match status" value="1"/>
</dbReference>
<dbReference type="GO" id="GO:0003700">
    <property type="term" value="F:DNA-binding transcription factor activity"/>
    <property type="evidence" value="ECO:0007669"/>
    <property type="project" value="InterPro"/>
</dbReference>
<evidence type="ECO:0000259" key="2">
    <source>
        <dbReference type="SMART" id="SM00899"/>
    </source>
</evidence>
<keyword evidence="1" id="KW-0408">Iron</keyword>
<name>A0A381Z2K4_9ZZZZ</name>
<evidence type="ECO:0000256" key="1">
    <source>
        <dbReference type="ARBA" id="ARBA00023004"/>
    </source>
</evidence>
<proteinExistence type="predicted"/>
<dbReference type="InterPro" id="IPR036388">
    <property type="entry name" value="WH-like_DNA-bd_sf"/>
</dbReference>
<dbReference type="PANTHER" id="PTHR33238:SF10">
    <property type="entry name" value="IRON-DEPENDENT REPRESSOR IDER"/>
    <property type="match status" value="1"/>
</dbReference>
<sequence length="235" mass="26131">MTERNKPAAHRLTQAMENYLLSIYVVQERGIRVTNPNLVEQLRRVPASENLGTSLPAVSGMLRRMEKENLIRLSDTRDIDLTIKGRQLAESMIRKHRLAARLVVDLLGVPLHEVDAEAHMLEHALSETLEKRIQDRLGRPQTDPFGQPIPGSGYREPRNVVTLDKAPIGKTMVVDRIPEDDAELVAYLHENGVLPGVEVVVSDVAPYRGVVTLVVGDDSAVLGYNVSSEIRLRPA</sequence>
<dbReference type="InterPro" id="IPR050536">
    <property type="entry name" value="DtxR_MntR_Metal-Reg"/>
</dbReference>
<protein>
    <recommendedName>
        <fullName evidence="2">Ferrous iron transporter FeoA-like domain-containing protein</fullName>
    </recommendedName>
</protein>
<dbReference type="GO" id="GO:0046914">
    <property type="term" value="F:transition metal ion binding"/>
    <property type="evidence" value="ECO:0007669"/>
    <property type="project" value="InterPro"/>
</dbReference>
<dbReference type="InterPro" id="IPR036421">
    <property type="entry name" value="Fe_dep_repressor_sf"/>
</dbReference>
<dbReference type="Gene3D" id="2.30.30.90">
    <property type="match status" value="1"/>
</dbReference>
<dbReference type="EMBL" id="UINC01019612">
    <property type="protein sequence ID" value="SVA83132.1"/>
    <property type="molecule type" value="Genomic_DNA"/>
</dbReference>
<dbReference type="Pfam" id="PF04023">
    <property type="entry name" value="FeoA"/>
    <property type="match status" value="1"/>
</dbReference>
<dbReference type="AlphaFoldDB" id="A0A381Z2K4"/>
<dbReference type="InterPro" id="IPR038157">
    <property type="entry name" value="FeoA_core_dom"/>
</dbReference>
<dbReference type="GO" id="GO:0045892">
    <property type="term" value="P:negative regulation of DNA-templated transcription"/>
    <property type="evidence" value="ECO:0007669"/>
    <property type="project" value="TreeGrafter"/>
</dbReference>
<dbReference type="Gene3D" id="1.10.10.10">
    <property type="entry name" value="Winged helix-like DNA-binding domain superfamily/Winged helix DNA-binding domain"/>
    <property type="match status" value="1"/>
</dbReference>
<dbReference type="SUPFAM" id="SSF46785">
    <property type="entry name" value="Winged helix' DNA-binding domain"/>
    <property type="match status" value="1"/>
</dbReference>
<dbReference type="InterPro" id="IPR001367">
    <property type="entry name" value="Fe_dep_repressor"/>
</dbReference>
<dbReference type="SMART" id="SM00529">
    <property type="entry name" value="HTH_DTXR"/>
    <property type="match status" value="1"/>
</dbReference>
<accession>A0A381Z2K4</accession>
<evidence type="ECO:0000313" key="3">
    <source>
        <dbReference type="EMBL" id="SVA83132.1"/>
    </source>
</evidence>
<dbReference type="SUPFAM" id="SSF47979">
    <property type="entry name" value="Iron-dependent repressor protein, dimerization domain"/>
    <property type="match status" value="1"/>
</dbReference>
<dbReference type="Pfam" id="PF02742">
    <property type="entry name" value="Fe_dep_repr_C"/>
    <property type="match status" value="1"/>
</dbReference>
<feature type="domain" description="Ferrous iron transporter FeoA-like" evidence="2">
    <location>
        <begin position="161"/>
        <end position="234"/>
    </location>
</feature>
<dbReference type="InterPro" id="IPR036390">
    <property type="entry name" value="WH_DNA-bd_sf"/>
</dbReference>